<evidence type="ECO:0000313" key="11">
    <source>
        <dbReference type="Proteomes" id="UP001235064"/>
    </source>
</evidence>
<evidence type="ECO:0000256" key="4">
    <source>
        <dbReference type="ARBA" id="ARBA00022692"/>
    </source>
</evidence>
<keyword evidence="11" id="KW-1185">Reference proteome</keyword>
<evidence type="ECO:0000256" key="6">
    <source>
        <dbReference type="ARBA" id="ARBA00022989"/>
    </source>
</evidence>
<sequence length="329" mass="36335">METQDQVSSSPVTTTIFIDEKPVPVPQPWRWVAIVAVLMIGAWGVYTLGFEKILRGNQWQTRFGWEVVGQYLFDPIVLTGLGMTLLLTASAMIIAIVIGVVLAIMRLSPNGILSSASTTYVWFFRGTPVLVQLLFWYNLSYIFPVINIGIPFGGPIFASLNANAFITPFLAALLGLGLHEAAYMCEIVRAGILSVDEGQEEAAASLGMPRRRTMMRIILPQAMKVIIPPTGSQTIGMLKMSSLASVITVVELLHSVELIYSANYETIPLLIVASLWYLLITSILTVGQYYIERHYARGSSRNLPPTPMQNLRKFFGDFHPGARQLPVKG</sequence>
<dbReference type="InterPro" id="IPR010065">
    <property type="entry name" value="AA_ABC_transptr_permease_3TM"/>
</dbReference>
<dbReference type="SUPFAM" id="SSF161098">
    <property type="entry name" value="MetI-like"/>
    <property type="match status" value="1"/>
</dbReference>
<feature type="transmembrane region" description="Helical" evidence="8">
    <location>
        <begin position="89"/>
        <end position="108"/>
    </location>
</feature>
<keyword evidence="3" id="KW-1003">Cell membrane</keyword>
<dbReference type="NCBIfam" id="TIGR01726">
    <property type="entry name" value="HEQRo_perm_3TM"/>
    <property type="match status" value="1"/>
</dbReference>
<keyword evidence="4 8" id="KW-0812">Transmembrane</keyword>
<gene>
    <name evidence="10" type="ORF">QSV35_03405</name>
</gene>
<keyword evidence="7 8" id="KW-0472">Membrane</keyword>
<comment type="similarity">
    <text evidence="8">Belongs to the binding-protein-dependent transport system permease family.</text>
</comment>
<name>A0ABT7MV84_9MICO</name>
<feature type="transmembrane region" description="Helical" evidence="8">
    <location>
        <begin position="267"/>
        <end position="291"/>
    </location>
</feature>
<dbReference type="Proteomes" id="UP001235064">
    <property type="component" value="Unassembled WGS sequence"/>
</dbReference>
<comment type="subcellular location">
    <subcellularLocation>
        <location evidence="1 8">Cell membrane</location>
        <topology evidence="1 8">Multi-pass membrane protein</topology>
    </subcellularLocation>
</comment>
<dbReference type="PANTHER" id="PTHR30614:SF0">
    <property type="entry name" value="L-CYSTINE TRANSPORT SYSTEM PERMEASE PROTEIN TCYL"/>
    <property type="match status" value="1"/>
</dbReference>
<evidence type="ECO:0000256" key="3">
    <source>
        <dbReference type="ARBA" id="ARBA00022475"/>
    </source>
</evidence>
<dbReference type="CDD" id="cd06261">
    <property type="entry name" value="TM_PBP2"/>
    <property type="match status" value="1"/>
</dbReference>
<protein>
    <submittedName>
        <fullName evidence="10">Amino acid ABC transporter permease</fullName>
    </submittedName>
</protein>
<feature type="domain" description="ABC transmembrane type-1" evidence="9">
    <location>
        <begin position="81"/>
        <end position="288"/>
    </location>
</feature>
<dbReference type="InterPro" id="IPR043429">
    <property type="entry name" value="ArtM/GltK/GlnP/TcyL/YhdX-like"/>
</dbReference>
<evidence type="ECO:0000259" key="9">
    <source>
        <dbReference type="PROSITE" id="PS50928"/>
    </source>
</evidence>
<keyword evidence="2 8" id="KW-0813">Transport</keyword>
<dbReference type="InterPro" id="IPR035906">
    <property type="entry name" value="MetI-like_sf"/>
</dbReference>
<dbReference type="PROSITE" id="PS50928">
    <property type="entry name" value="ABC_TM1"/>
    <property type="match status" value="1"/>
</dbReference>
<dbReference type="Gene3D" id="1.10.3720.10">
    <property type="entry name" value="MetI-like"/>
    <property type="match status" value="1"/>
</dbReference>
<feature type="transmembrane region" description="Helical" evidence="8">
    <location>
        <begin position="31"/>
        <end position="51"/>
    </location>
</feature>
<evidence type="ECO:0000256" key="5">
    <source>
        <dbReference type="ARBA" id="ARBA00022970"/>
    </source>
</evidence>
<evidence type="ECO:0000256" key="1">
    <source>
        <dbReference type="ARBA" id="ARBA00004651"/>
    </source>
</evidence>
<organism evidence="10 11">
    <name type="scientific">Microbacterium candidum</name>
    <dbReference type="NCBI Taxonomy" id="3041922"/>
    <lineage>
        <taxon>Bacteria</taxon>
        <taxon>Bacillati</taxon>
        <taxon>Actinomycetota</taxon>
        <taxon>Actinomycetes</taxon>
        <taxon>Micrococcales</taxon>
        <taxon>Microbacteriaceae</taxon>
        <taxon>Microbacterium</taxon>
    </lineage>
</organism>
<comment type="caution">
    <text evidence="10">The sequence shown here is derived from an EMBL/GenBank/DDBJ whole genome shotgun (WGS) entry which is preliminary data.</text>
</comment>
<evidence type="ECO:0000256" key="2">
    <source>
        <dbReference type="ARBA" id="ARBA00022448"/>
    </source>
</evidence>
<dbReference type="EMBL" id="JASXSZ010000001">
    <property type="protein sequence ID" value="MDL9978367.1"/>
    <property type="molecule type" value="Genomic_DNA"/>
</dbReference>
<feature type="transmembrane region" description="Helical" evidence="8">
    <location>
        <begin position="156"/>
        <end position="178"/>
    </location>
</feature>
<dbReference type="RefSeq" id="WP_286286710.1">
    <property type="nucleotide sequence ID" value="NZ_JASXSZ010000001.1"/>
</dbReference>
<evidence type="ECO:0000256" key="7">
    <source>
        <dbReference type="ARBA" id="ARBA00023136"/>
    </source>
</evidence>
<dbReference type="PANTHER" id="PTHR30614">
    <property type="entry name" value="MEMBRANE COMPONENT OF AMINO ACID ABC TRANSPORTER"/>
    <property type="match status" value="1"/>
</dbReference>
<proteinExistence type="inferred from homology"/>
<dbReference type="InterPro" id="IPR000515">
    <property type="entry name" value="MetI-like"/>
</dbReference>
<feature type="transmembrane region" description="Helical" evidence="8">
    <location>
        <begin position="63"/>
        <end position="83"/>
    </location>
</feature>
<evidence type="ECO:0000256" key="8">
    <source>
        <dbReference type="RuleBase" id="RU363032"/>
    </source>
</evidence>
<keyword evidence="6 8" id="KW-1133">Transmembrane helix</keyword>
<accession>A0ABT7MV84</accession>
<reference evidence="10 11" key="1">
    <citation type="submission" date="2023-06" db="EMBL/GenBank/DDBJ databases">
        <title>Microbacterium sp. nov., isolated from a waste landfill.</title>
        <authorList>
            <person name="Wen W."/>
        </authorList>
    </citation>
    <scope>NUCLEOTIDE SEQUENCE [LARGE SCALE GENOMIC DNA]</scope>
    <source>
        <strain evidence="10 11">ASV49</strain>
    </source>
</reference>
<dbReference type="Pfam" id="PF00528">
    <property type="entry name" value="BPD_transp_1"/>
    <property type="match status" value="1"/>
</dbReference>
<keyword evidence="5" id="KW-0029">Amino-acid transport</keyword>
<evidence type="ECO:0000313" key="10">
    <source>
        <dbReference type="EMBL" id="MDL9978367.1"/>
    </source>
</evidence>
<feature type="transmembrane region" description="Helical" evidence="8">
    <location>
        <begin position="129"/>
        <end position="150"/>
    </location>
</feature>